<dbReference type="PROSITE" id="PS00108">
    <property type="entry name" value="PROTEIN_KINASE_ST"/>
    <property type="match status" value="1"/>
</dbReference>
<dbReference type="AlphaFoldDB" id="A0A1R2BPW6"/>
<dbReference type="InterPro" id="IPR000719">
    <property type="entry name" value="Prot_kinase_dom"/>
</dbReference>
<dbReference type="GO" id="GO:0004674">
    <property type="term" value="F:protein serine/threonine kinase activity"/>
    <property type="evidence" value="ECO:0007669"/>
    <property type="project" value="UniProtKB-KW"/>
</dbReference>
<evidence type="ECO:0000256" key="2">
    <source>
        <dbReference type="ARBA" id="ARBA00022679"/>
    </source>
</evidence>
<keyword evidence="8" id="KW-1185">Reference proteome</keyword>
<feature type="domain" description="Protein kinase" evidence="6">
    <location>
        <begin position="244"/>
        <end position="537"/>
    </location>
</feature>
<dbReference type="InterPro" id="IPR011009">
    <property type="entry name" value="Kinase-like_dom_sf"/>
</dbReference>
<keyword evidence="5" id="KW-0067">ATP-binding</keyword>
<dbReference type="EMBL" id="MPUH01000500">
    <property type="protein sequence ID" value="OMJ78853.1"/>
    <property type="molecule type" value="Genomic_DNA"/>
</dbReference>
<reference evidence="7 8" key="1">
    <citation type="submission" date="2016-11" db="EMBL/GenBank/DDBJ databases">
        <title>The macronuclear genome of Stentor coeruleus: a giant cell with tiny introns.</title>
        <authorList>
            <person name="Slabodnick M."/>
            <person name="Ruby J.G."/>
            <person name="Reiff S.B."/>
            <person name="Swart E.C."/>
            <person name="Gosai S."/>
            <person name="Prabakaran S."/>
            <person name="Witkowska E."/>
            <person name="Larue G.E."/>
            <person name="Fisher S."/>
            <person name="Freeman R.M."/>
            <person name="Gunawardena J."/>
            <person name="Chu W."/>
            <person name="Stover N.A."/>
            <person name="Gregory B.D."/>
            <person name="Nowacki M."/>
            <person name="Derisi J."/>
            <person name="Roy S.W."/>
            <person name="Marshall W.F."/>
            <person name="Sood P."/>
        </authorList>
    </citation>
    <scope>NUCLEOTIDE SEQUENCE [LARGE SCALE GENOMIC DNA]</scope>
    <source>
        <strain evidence="7">WM001</strain>
    </source>
</reference>
<dbReference type="PANTHER" id="PTHR24058">
    <property type="entry name" value="DUAL SPECIFICITY PROTEIN KINASE"/>
    <property type="match status" value="1"/>
</dbReference>
<evidence type="ECO:0000256" key="4">
    <source>
        <dbReference type="ARBA" id="ARBA00022777"/>
    </source>
</evidence>
<protein>
    <recommendedName>
        <fullName evidence="6">Protein kinase domain-containing protein</fullName>
    </recommendedName>
</protein>
<proteinExistence type="predicted"/>
<accession>A0A1R2BPW6</accession>
<dbReference type="PANTHER" id="PTHR24058:SF124">
    <property type="entry name" value="PROTEIN KINASE SUPERFAMILY PROTEIN"/>
    <property type="match status" value="1"/>
</dbReference>
<dbReference type="GO" id="GO:0005524">
    <property type="term" value="F:ATP binding"/>
    <property type="evidence" value="ECO:0007669"/>
    <property type="project" value="UniProtKB-KW"/>
</dbReference>
<keyword evidence="4" id="KW-0418">Kinase</keyword>
<evidence type="ECO:0000313" key="7">
    <source>
        <dbReference type="EMBL" id="OMJ78853.1"/>
    </source>
</evidence>
<dbReference type="InterPro" id="IPR008271">
    <property type="entry name" value="Ser/Thr_kinase_AS"/>
</dbReference>
<evidence type="ECO:0000256" key="1">
    <source>
        <dbReference type="ARBA" id="ARBA00022527"/>
    </source>
</evidence>
<dbReference type="SUPFAM" id="SSF56112">
    <property type="entry name" value="Protein kinase-like (PK-like)"/>
    <property type="match status" value="1"/>
</dbReference>
<comment type="caution">
    <text evidence="7">The sequence shown here is derived from an EMBL/GenBank/DDBJ whole genome shotgun (WGS) entry which is preliminary data.</text>
</comment>
<organism evidence="7 8">
    <name type="scientific">Stentor coeruleus</name>
    <dbReference type="NCBI Taxonomy" id="5963"/>
    <lineage>
        <taxon>Eukaryota</taxon>
        <taxon>Sar</taxon>
        <taxon>Alveolata</taxon>
        <taxon>Ciliophora</taxon>
        <taxon>Postciliodesmatophora</taxon>
        <taxon>Heterotrichea</taxon>
        <taxon>Heterotrichida</taxon>
        <taxon>Stentoridae</taxon>
        <taxon>Stentor</taxon>
    </lineage>
</organism>
<dbReference type="Gene3D" id="1.10.510.10">
    <property type="entry name" value="Transferase(Phosphotransferase) domain 1"/>
    <property type="match status" value="1"/>
</dbReference>
<sequence>MSKHFAFDNSIGSIEECLDALQHRDRMPKSSEDFIGFSQYNNFFSPRNNLSTANSDRFCRCRHEKDISTLKHEIEGLKSIFIEKTEHMLHLEVLFQRALNQISYEMEGIDEKVKKISQLETKVTEKLSGSQAQSFHASTCAFPTSHKNLSRSPGEFSFSNNEGEETSNFSFGEIDENIDVHLPREKDCKDFEEFLKKQQSTSLITDKLLEDHEIMQIPYVYDAATTNPGPPQTLSPGDFLSERYRVETVIASTHFSTVVQCQDLFDRKKVCLKVIHNQKETFDQGLDEIKIMNLLQKASRGKLSQKFIVRMIEFFYYKENLHIVYELLGENLFVINSNPAFSHVLQRENLIRITKELLISLSFIHSQGIIHADIKPENILLSFPIAYRRSFHLFDIRLVDFGSSCYATDSLTTYIQSKAYRAPEVIVGGKYDKKIDIWSLGCVIAELITGEVLFEALSMKEMLTKIYMCLGQLPKEGKLLSVYVENQKIIDQEEVKVKFIEEIASGDEALEEFLRALLAVDPNERPTADEALNYRWLSS</sequence>
<evidence type="ECO:0000259" key="6">
    <source>
        <dbReference type="PROSITE" id="PS50011"/>
    </source>
</evidence>
<dbReference type="SMART" id="SM00220">
    <property type="entry name" value="S_TKc"/>
    <property type="match status" value="1"/>
</dbReference>
<dbReference type="Proteomes" id="UP000187209">
    <property type="component" value="Unassembled WGS sequence"/>
</dbReference>
<gene>
    <name evidence="7" type="ORF">SteCoe_21254</name>
</gene>
<dbReference type="Pfam" id="PF00069">
    <property type="entry name" value="Pkinase"/>
    <property type="match status" value="1"/>
</dbReference>
<keyword evidence="1" id="KW-0723">Serine/threonine-protein kinase</keyword>
<evidence type="ECO:0000313" key="8">
    <source>
        <dbReference type="Proteomes" id="UP000187209"/>
    </source>
</evidence>
<evidence type="ECO:0000256" key="3">
    <source>
        <dbReference type="ARBA" id="ARBA00022741"/>
    </source>
</evidence>
<dbReference type="PROSITE" id="PS50011">
    <property type="entry name" value="PROTEIN_KINASE_DOM"/>
    <property type="match status" value="1"/>
</dbReference>
<dbReference type="OrthoDB" id="9332038at2759"/>
<keyword evidence="2" id="KW-0808">Transferase</keyword>
<name>A0A1R2BPW6_9CILI</name>
<keyword evidence="3" id="KW-0547">Nucleotide-binding</keyword>
<dbReference type="Gene3D" id="3.30.200.20">
    <property type="entry name" value="Phosphorylase Kinase, domain 1"/>
    <property type="match status" value="1"/>
</dbReference>
<evidence type="ECO:0000256" key="5">
    <source>
        <dbReference type="ARBA" id="ARBA00022840"/>
    </source>
</evidence>
<dbReference type="InterPro" id="IPR050494">
    <property type="entry name" value="Ser_Thr_dual-spec_kinase"/>
</dbReference>